<dbReference type="EMBL" id="JBHMBK010000025">
    <property type="protein sequence ID" value="MFB9688263.1"/>
    <property type="molecule type" value="Genomic_DNA"/>
</dbReference>
<dbReference type="InterPro" id="IPR045087">
    <property type="entry name" value="Cu-oxidase_fam"/>
</dbReference>
<evidence type="ECO:0000259" key="11">
    <source>
        <dbReference type="Pfam" id="PF00394"/>
    </source>
</evidence>
<dbReference type="Pfam" id="PF07732">
    <property type="entry name" value="Cu-oxidase_3"/>
    <property type="match status" value="1"/>
</dbReference>
<evidence type="ECO:0000259" key="13">
    <source>
        <dbReference type="Pfam" id="PF07732"/>
    </source>
</evidence>
<feature type="region of interest" description="Disordered" evidence="10">
    <location>
        <begin position="29"/>
        <end position="49"/>
    </location>
</feature>
<dbReference type="Pfam" id="PF00394">
    <property type="entry name" value="Cu-oxidase"/>
    <property type="match status" value="1"/>
</dbReference>
<comment type="caution">
    <text evidence="14">The sequence shown here is derived from an EMBL/GenBank/DDBJ whole genome shotgun (WGS) entry which is preliminary data.</text>
</comment>
<feature type="domain" description="Plastocyanin-like" evidence="12">
    <location>
        <begin position="365"/>
        <end position="484"/>
    </location>
</feature>
<name>A0ABV5UE80_9PSEU</name>
<dbReference type="InterPro" id="IPR001117">
    <property type="entry name" value="Cu-oxidase_2nd"/>
</dbReference>
<dbReference type="RefSeq" id="WP_378200003.1">
    <property type="nucleotide sequence ID" value="NZ_JBHMBK010000025.1"/>
</dbReference>
<sequence length="486" mass="53213">MLNRRKLLGWATAGGVVGGAALLPSALTREPSAAEHTGHAPATGSAAGGGRPAAGLGVLFSQRLPIPQQLTPMRRGDGVDVYKIPIKAAQHAFLPGKPAPVRSFGGQFVGPTIRAKTGTPVEVTFTNQLDVPSNVHLHGGHNAQADDGHPMDLLDPGQSRTYHYPNRQQGATLWYHDHAHHLEAENVYRGLHGFYILDDEAERGLNLPSGQYDVPIMLRDIQLDANGAMVYPNFPPDRTTILVNGVVNPYFQVAARKYRFRLLNTSNERQFRLTLGGVQMTQIASDGGLLPAPVPRSEILLGSAERVDIVVDFSQVPLGSHLVLKDISGPLLRFDVTRLAVDSSRVPATLRPLPAPGTATVQREITMRFDETNFTGLVNEQVYDPNRVDITVKRGATEIWTVRNTDTVFGAPHSFHLHLEQFRVLDRNGGPPGPDDVGRKDTVFLGPGEWVRVQTTFTDYVGRYVYHCHFLDHSTLGMMAQMEIVP</sequence>
<dbReference type="InterPro" id="IPR011706">
    <property type="entry name" value="Cu-oxidase_C"/>
</dbReference>
<organism evidence="14 15">
    <name type="scientific">Amycolatopsis plumensis</name>
    <dbReference type="NCBI Taxonomy" id="236508"/>
    <lineage>
        <taxon>Bacteria</taxon>
        <taxon>Bacillati</taxon>
        <taxon>Actinomycetota</taxon>
        <taxon>Actinomycetes</taxon>
        <taxon>Pseudonocardiales</taxon>
        <taxon>Pseudonocardiaceae</taxon>
        <taxon>Amycolatopsis</taxon>
    </lineage>
</organism>
<dbReference type="PANTHER" id="PTHR48267">
    <property type="entry name" value="CUPREDOXIN SUPERFAMILY PROTEIN"/>
    <property type="match status" value="1"/>
</dbReference>
<dbReference type="PROSITE" id="PS51318">
    <property type="entry name" value="TAT"/>
    <property type="match status" value="1"/>
</dbReference>
<reference evidence="14 15" key="1">
    <citation type="submission" date="2024-09" db="EMBL/GenBank/DDBJ databases">
        <authorList>
            <person name="Sun Q."/>
            <person name="Mori K."/>
        </authorList>
    </citation>
    <scope>NUCLEOTIDE SEQUENCE [LARGE SCALE GENOMIC DNA]</scope>
    <source>
        <strain evidence="14 15">JCM 13852</strain>
    </source>
</reference>
<feature type="domain" description="Plastocyanin-like" evidence="13">
    <location>
        <begin position="89"/>
        <end position="201"/>
    </location>
</feature>
<gene>
    <name evidence="14" type="ORF">ACFFTO_29145</name>
</gene>
<evidence type="ECO:0000259" key="12">
    <source>
        <dbReference type="Pfam" id="PF07731"/>
    </source>
</evidence>
<comment type="similarity">
    <text evidence="1">Belongs to the multicopper oxidase family.</text>
</comment>
<dbReference type="PROSITE" id="PS00080">
    <property type="entry name" value="MULTICOPPER_OXIDASE2"/>
    <property type="match status" value="1"/>
</dbReference>
<comment type="catalytic activity">
    <reaction evidence="9">
        <text>4 Cu(+) + O2 + 4 H(+) = 4 Cu(2+) + 2 H2O</text>
        <dbReference type="Rhea" id="RHEA:30083"/>
        <dbReference type="ChEBI" id="CHEBI:15377"/>
        <dbReference type="ChEBI" id="CHEBI:15378"/>
        <dbReference type="ChEBI" id="CHEBI:15379"/>
        <dbReference type="ChEBI" id="CHEBI:29036"/>
        <dbReference type="ChEBI" id="CHEBI:49552"/>
        <dbReference type="EC" id="1.16.3.4"/>
    </reaction>
    <physiologicalReaction direction="left-to-right" evidence="9">
        <dbReference type="Rhea" id="RHEA:30084"/>
    </physiologicalReaction>
</comment>
<evidence type="ECO:0000256" key="4">
    <source>
        <dbReference type="ARBA" id="ARBA00023002"/>
    </source>
</evidence>
<evidence type="ECO:0000313" key="15">
    <source>
        <dbReference type="Proteomes" id="UP001589535"/>
    </source>
</evidence>
<dbReference type="PANTHER" id="PTHR48267:SF1">
    <property type="entry name" value="BILIRUBIN OXIDASE"/>
    <property type="match status" value="1"/>
</dbReference>
<dbReference type="InterPro" id="IPR011707">
    <property type="entry name" value="Cu-oxidase-like_N"/>
</dbReference>
<keyword evidence="15" id="KW-1185">Reference proteome</keyword>
<evidence type="ECO:0000256" key="1">
    <source>
        <dbReference type="ARBA" id="ARBA00010609"/>
    </source>
</evidence>
<evidence type="ECO:0000256" key="6">
    <source>
        <dbReference type="ARBA" id="ARBA00041027"/>
    </source>
</evidence>
<dbReference type="InterPro" id="IPR006311">
    <property type="entry name" value="TAT_signal"/>
</dbReference>
<evidence type="ECO:0000313" key="14">
    <source>
        <dbReference type="EMBL" id="MFB9688263.1"/>
    </source>
</evidence>
<evidence type="ECO:0000256" key="3">
    <source>
        <dbReference type="ARBA" id="ARBA00022723"/>
    </source>
</evidence>
<evidence type="ECO:0000256" key="7">
    <source>
        <dbReference type="ARBA" id="ARBA00042896"/>
    </source>
</evidence>
<keyword evidence="3" id="KW-0479">Metal-binding</keyword>
<dbReference type="InterPro" id="IPR008972">
    <property type="entry name" value="Cupredoxin"/>
</dbReference>
<protein>
    <recommendedName>
        <fullName evidence="6">Multicopper oxidase CueO</fullName>
        <ecNumber evidence="5">1.16.3.4</ecNumber>
    </recommendedName>
    <alternativeName>
        <fullName evidence="7">Copper efflux oxidase</fullName>
    </alternativeName>
    <alternativeName>
        <fullName evidence="8">Cuprous oxidase</fullName>
    </alternativeName>
</protein>
<evidence type="ECO:0000256" key="5">
    <source>
        <dbReference type="ARBA" id="ARBA00038978"/>
    </source>
</evidence>
<dbReference type="EC" id="1.16.3.4" evidence="5"/>
<dbReference type="SUPFAM" id="SSF49503">
    <property type="entry name" value="Cupredoxins"/>
    <property type="match status" value="3"/>
</dbReference>
<accession>A0ABV5UE80</accession>
<dbReference type="CDD" id="cd13890">
    <property type="entry name" value="CuRO_3_CueO_FtsP"/>
    <property type="match status" value="1"/>
</dbReference>
<comment type="subunit">
    <text evidence="2">Monomer.</text>
</comment>
<evidence type="ECO:0000256" key="10">
    <source>
        <dbReference type="SAM" id="MobiDB-lite"/>
    </source>
</evidence>
<evidence type="ECO:0000256" key="8">
    <source>
        <dbReference type="ARBA" id="ARBA00043090"/>
    </source>
</evidence>
<keyword evidence="4" id="KW-0560">Oxidoreductase</keyword>
<dbReference type="InterPro" id="IPR002355">
    <property type="entry name" value="Cu_oxidase_Cu_BS"/>
</dbReference>
<evidence type="ECO:0000256" key="9">
    <source>
        <dbReference type="ARBA" id="ARBA00048092"/>
    </source>
</evidence>
<dbReference type="Proteomes" id="UP001589535">
    <property type="component" value="Unassembled WGS sequence"/>
</dbReference>
<dbReference type="Pfam" id="PF07731">
    <property type="entry name" value="Cu-oxidase_2"/>
    <property type="match status" value="1"/>
</dbReference>
<evidence type="ECO:0000256" key="2">
    <source>
        <dbReference type="ARBA" id="ARBA00011245"/>
    </source>
</evidence>
<dbReference type="Gene3D" id="2.60.40.420">
    <property type="entry name" value="Cupredoxins - blue copper proteins"/>
    <property type="match status" value="3"/>
</dbReference>
<proteinExistence type="inferred from homology"/>
<feature type="domain" description="Plastocyanin-like" evidence="11">
    <location>
        <begin position="231"/>
        <end position="318"/>
    </location>
</feature>